<dbReference type="EMBL" id="JABAIM010000001">
    <property type="protein sequence ID" value="NLR74402.1"/>
    <property type="molecule type" value="Genomic_DNA"/>
</dbReference>
<evidence type="ECO:0000256" key="1">
    <source>
        <dbReference type="ARBA" id="ARBA00006484"/>
    </source>
</evidence>
<accession>A0A847SEM4</accession>
<dbReference type="Proteomes" id="UP000587991">
    <property type="component" value="Unassembled WGS sequence"/>
</dbReference>
<evidence type="ECO:0000256" key="2">
    <source>
        <dbReference type="ARBA" id="ARBA00023002"/>
    </source>
</evidence>
<dbReference type="Pfam" id="PF13561">
    <property type="entry name" value="adh_short_C2"/>
    <property type="match status" value="1"/>
</dbReference>
<evidence type="ECO:0000313" key="4">
    <source>
        <dbReference type="Proteomes" id="UP000587991"/>
    </source>
</evidence>
<reference evidence="3 4" key="1">
    <citation type="submission" date="2020-04" db="EMBL/GenBank/DDBJ databases">
        <title>Draft genome of Leeia sp. IMCC25680.</title>
        <authorList>
            <person name="Song J."/>
            <person name="Cho J.-C."/>
        </authorList>
    </citation>
    <scope>NUCLEOTIDE SEQUENCE [LARGE SCALE GENOMIC DNA]</scope>
    <source>
        <strain evidence="3 4">IMCC25680</strain>
    </source>
</reference>
<dbReference type="PRINTS" id="PR00080">
    <property type="entry name" value="SDRFAMILY"/>
</dbReference>
<dbReference type="CDD" id="cd05233">
    <property type="entry name" value="SDR_c"/>
    <property type="match status" value="1"/>
</dbReference>
<gene>
    <name evidence="3" type="ORF">HF682_04440</name>
</gene>
<sequence>MTAVLAGKVAVVMGGTSGIGLATAQRLIAAGAQVVITGRDAAKGAQAQAGLGPMAAYLPCDVSQAESVTACFQTLASRYGRLDCAVNVAAIPFNPALLHHTSDADARALLASDVMGPYLCMKQEIALMLTGGGGTIVNVSSINGMSGVASAALYSAGRHAILGLTRSAALEYISQQIRINAVCPGAVDTPRRQQRVAHLSPAAQAEAAAQTAQAIPIGRVAEAAEVAEAIYWLCSPASSYVVGQALAVDGGLSA</sequence>
<comment type="similarity">
    <text evidence="1">Belongs to the short-chain dehydrogenases/reductases (SDR) family.</text>
</comment>
<dbReference type="PRINTS" id="PR00081">
    <property type="entry name" value="GDHRDH"/>
</dbReference>
<dbReference type="AlphaFoldDB" id="A0A847SEM4"/>
<organism evidence="3 4">
    <name type="scientific">Leeia aquatica</name>
    <dbReference type="NCBI Taxonomy" id="2725557"/>
    <lineage>
        <taxon>Bacteria</taxon>
        <taxon>Pseudomonadati</taxon>
        <taxon>Pseudomonadota</taxon>
        <taxon>Betaproteobacteria</taxon>
        <taxon>Neisseriales</taxon>
        <taxon>Leeiaceae</taxon>
        <taxon>Leeia</taxon>
    </lineage>
</organism>
<dbReference type="Gene3D" id="3.40.50.720">
    <property type="entry name" value="NAD(P)-binding Rossmann-like Domain"/>
    <property type="match status" value="1"/>
</dbReference>
<dbReference type="InterPro" id="IPR036291">
    <property type="entry name" value="NAD(P)-bd_dom_sf"/>
</dbReference>
<dbReference type="SUPFAM" id="SSF51735">
    <property type="entry name" value="NAD(P)-binding Rossmann-fold domains"/>
    <property type="match status" value="1"/>
</dbReference>
<dbReference type="FunFam" id="3.40.50.720:FF:000084">
    <property type="entry name" value="Short-chain dehydrogenase reductase"/>
    <property type="match status" value="1"/>
</dbReference>
<dbReference type="PANTHER" id="PTHR24321">
    <property type="entry name" value="DEHYDROGENASES, SHORT CHAIN"/>
    <property type="match status" value="1"/>
</dbReference>
<proteinExistence type="inferred from homology"/>
<dbReference type="GO" id="GO:0016491">
    <property type="term" value="F:oxidoreductase activity"/>
    <property type="evidence" value="ECO:0007669"/>
    <property type="project" value="UniProtKB-KW"/>
</dbReference>
<keyword evidence="2" id="KW-0560">Oxidoreductase</keyword>
<protein>
    <submittedName>
        <fullName evidence="3">SDR family oxidoreductase</fullName>
    </submittedName>
</protein>
<name>A0A847SEM4_9NEIS</name>
<keyword evidence="4" id="KW-1185">Reference proteome</keyword>
<dbReference type="RefSeq" id="WP_168876019.1">
    <property type="nucleotide sequence ID" value="NZ_JABAIM010000001.1"/>
</dbReference>
<comment type="caution">
    <text evidence="3">The sequence shown here is derived from an EMBL/GenBank/DDBJ whole genome shotgun (WGS) entry which is preliminary data.</text>
</comment>
<dbReference type="InterPro" id="IPR002347">
    <property type="entry name" value="SDR_fam"/>
</dbReference>
<dbReference type="PANTHER" id="PTHR24321:SF8">
    <property type="entry name" value="ESTRADIOL 17-BETA-DEHYDROGENASE 8-RELATED"/>
    <property type="match status" value="1"/>
</dbReference>
<evidence type="ECO:0000313" key="3">
    <source>
        <dbReference type="EMBL" id="NLR74402.1"/>
    </source>
</evidence>